<proteinExistence type="predicted"/>
<dbReference type="AlphaFoldDB" id="A0A6G0U1T3"/>
<dbReference type="Proteomes" id="UP000475862">
    <property type="component" value="Unassembled WGS sequence"/>
</dbReference>
<gene>
    <name evidence="2" type="ORF">AGLY_002966</name>
</gene>
<name>A0A6G0U1T3_APHGL</name>
<accession>A0A6G0U1T3</accession>
<feature type="transmembrane region" description="Helical" evidence="1">
    <location>
        <begin position="22"/>
        <end position="43"/>
    </location>
</feature>
<evidence type="ECO:0000313" key="2">
    <source>
        <dbReference type="EMBL" id="KAE9543055.1"/>
    </source>
</evidence>
<organism evidence="2 3">
    <name type="scientific">Aphis glycines</name>
    <name type="common">Soybean aphid</name>
    <dbReference type="NCBI Taxonomy" id="307491"/>
    <lineage>
        <taxon>Eukaryota</taxon>
        <taxon>Metazoa</taxon>
        <taxon>Ecdysozoa</taxon>
        <taxon>Arthropoda</taxon>
        <taxon>Hexapoda</taxon>
        <taxon>Insecta</taxon>
        <taxon>Pterygota</taxon>
        <taxon>Neoptera</taxon>
        <taxon>Paraneoptera</taxon>
        <taxon>Hemiptera</taxon>
        <taxon>Sternorrhyncha</taxon>
        <taxon>Aphidomorpha</taxon>
        <taxon>Aphidoidea</taxon>
        <taxon>Aphididae</taxon>
        <taxon>Aphidini</taxon>
        <taxon>Aphis</taxon>
        <taxon>Aphis</taxon>
    </lineage>
</organism>
<keyword evidence="3" id="KW-1185">Reference proteome</keyword>
<dbReference type="EMBL" id="VYZN01000009">
    <property type="protein sequence ID" value="KAE9543055.1"/>
    <property type="molecule type" value="Genomic_DNA"/>
</dbReference>
<sequence length="231" mass="27195">MPIIHQPVAITTICYKQSPSQMYSLTSAFVALAWLVYTSWLLFNRSQGIVQIFSIMQKIILEHIEEYIIMIWTKIGKRYKTIVKYVCAMYEIENRTATRHRNRINNNIIQSYSYTHMIEKNIQIYQLCRLLIPIIWKAAKLAVSIGKTVSERERKLAPGSYSVVLQKLARRSVIKSNYVVNPLQKYFLRDGRRKSEYLSNQSKLSNEDQPKYTTKKNDDTLTLKIYVSKRR</sequence>
<protein>
    <submittedName>
        <fullName evidence="2">Uncharacterized protein</fullName>
    </submittedName>
</protein>
<keyword evidence="1" id="KW-0812">Transmembrane</keyword>
<comment type="caution">
    <text evidence="2">The sequence shown here is derived from an EMBL/GenBank/DDBJ whole genome shotgun (WGS) entry which is preliminary data.</text>
</comment>
<evidence type="ECO:0000256" key="1">
    <source>
        <dbReference type="SAM" id="Phobius"/>
    </source>
</evidence>
<evidence type="ECO:0000313" key="3">
    <source>
        <dbReference type="Proteomes" id="UP000475862"/>
    </source>
</evidence>
<keyword evidence="1" id="KW-1133">Transmembrane helix</keyword>
<keyword evidence="1" id="KW-0472">Membrane</keyword>
<reference evidence="2 3" key="1">
    <citation type="submission" date="2019-08" db="EMBL/GenBank/DDBJ databases">
        <title>The genome of the soybean aphid Biotype 1, its phylome, world population structure and adaptation to the North American continent.</title>
        <authorList>
            <person name="Giordano R."/>
            <person name="Donthu R.K."/>
            <person name="Hernandez A.G."/>
            <person name="Wright C.L."/>
            <person name="Zimin A.V."/>
        </authorList>
    </citation>
    <scope>NUCLEOTIDE SEQUENCE [LARGE SCALE GENOMIC DNA]</scope>
    <source>
        <tissue evidence="2">Whole aphids</tissue>
    </source>
</reference>